<sequence>MTSHQKKILGYSFKIIIVVLAAYFIYHKLSDNTNLTNFLNLINRLSKVKVWATIVIILLLMFVNWLLESAKWKFLISKIEDISFYRAVESVFCGLTWAIFTPNRIGEYGGRIFFLSPRKRIKGMVAMSVGQIAQMVITNVLGALALLWFIYNFKPLDQWLFVAICVLVLGFCFFFLLFYFNISWLEKSLSSIGFLKRFKSFFSVLGEYHRLELVKVMLYSLARFAVFTTQYLFIIHLLIPNIPYYESALMVLLLFFVQSALPSLDLLDVGVRSLTATYFFSFITHQEIAVMAAAALIWLVNLIIPAILGSYFVFKLNFFDHNNT</sequence>
<keyword evidence="2" id="KW-1003">Cell membrane</keyword>
<feature type="transmembrane region" description="Helical" evidence="6">
    <location>
        <begin position="216"/>
        <end position="239"/>
    </location>
</feature>
<feature type="transmembrane region" description="Helical" evidence="6">
    <location>
        <begin position="288"/>
        <end position="314"/>
    </location>
</feature>
<evidence type="ECO:0000256" key="6">
    <source>
        <dbReference type="SAM" id="Phobius"/>
    </source>
</evidence>
<evidence type="ECO:0000256" key="1">
    <source>
        <dbReference type="ARBA" id="ARBA00004651"/>
    </source>
</evidence>
<organism evidence="7 8">
    <name type="scientific">Pedobacter psychrophilus</name>
    <dbReference type="NCBI Taxonomy" id="1826909"/>
    <lineage>
        <taxon>Bacteria</taxon>
        <taxon>Pseudomonadati</taxon>
        <taxon>Bacteroidota</taxon>
        <taxon>Sphingobacteriia</taxon>
        <taxon>Sphingobacteriales</taxon>
        <taxon>Sphingobacteriaceae</taxon>
        <taxon>Pedobacter</taxon>
    </lineage>
</organism>
<reference evidence="7 8" key="1">
    <citation type="submission" date="2016-04" db="EMBL/GenBank/DDBJ databases">
        <authorList>
            <person name="Evans L.H."/>
            <person name="Alamgir A."/>
            <person name="Owens N."/>
            <person name="Weber N.D."/>
            <person name="Virtaneva K."/>
            <person name="Barbian K."/>
            <person name="Babar A."/>
            <person name="Rosenke K."/>
        </authorList>
    </citation>
    <scope>NUCLEOTIDE SEQUENCE [LARGE SCALE GENOMIC DNA]</scope>
    <source>
        <strain evidence="7 8">CCM 8644</strain>
    </source>
</reference>
<gene>
    <name evidence="7" type="ORF">A5893_12315</name>
</gene>
<dbReference type="Proteomes" id="UP000078459">
    <property type="component" value="Unassembled WGS sequence"/>
</dbReference>
<evidence type="ECO:0000313" key="7">
    <source>
        <dbReference type="EMBL" id="OAQ38822.1"/>
    </source>
</evidence>
<dbReference type="Pfam" id="PF03706">
    <property type="entry name" value="LPG_synthase_TM"/>
    <property type="match status" value="1"/>
</dbReference>
<protein>
    <recommendedName>
        <fullName evidence="9">Lysylphosphatidylglycerol synthetase</fullName>
    </recommendedName>
</protein>
<dbReference type="RefSeq" id="WP_068822975.1">
    <property type="nucleotide sequence ID" value="NZ_LWHJ01000029.1"/>
</dbReference>
<evidence type="ECO:0000256" key="2">
    <source>
        <dbReference type="ARBA" id="ARBA00022475"/>
    </source>
</evidence>
<dbReference type="OrthoDB" id="1121314at2"/>
<dbReference type="AlphaFoldDB" id="A0A179DDD4"/>
<proteinExistence type="predicted"/>
<accession>A0A179DDD4</accession>
<dbReference type="EMBL" id="LWHJ01000029">
    <property type="protein sequence ID" value="OAQ38822.1"/>
    <property type="molecule type" value="Genomic_DNA"/>
</dbReference>
<feature type="transmembrane region" description="Helical" evidence="6">
    <location>
        <begin position="245"/>
        <end position="267"/>
    </location>
</feature>
<keyword evidence="4 6" id="KW-1133">Transmembrane helix</keyword>
<keyword evidence="8" id="KW-1185">Reference proteome</keyword>
<evidence type="ECO:0000256" key="5">
    <source>
        <dbReference type="ARBA" id="ARBA00023136"/>
    </source>
</evidence>
<keyword evidence="3 6" id="KW-0812">Transmembrane</keyword>
<feature type="transmembrane region" description="Helical" evidence="6">
    <location>
        <begin position="125"/>
        <end position="153"/>
    </location>
</feature>
<comment type="caution">
    <text evidence="7">The sequence shown here is derived from an EMBL/GenBank/DDBJ whole genome shotgun (WGS) entry which is preliminary data.</text>
</comment>
<evidence type="ECO:0000313" key="8">
    <source>
        <dbReference type="Proteomes" id="UP000078459"/>
    </source>
</evidence>
<dbReference type="GO" id="GO:0005886">
    <property type="term" value="C:plasma membrane"/>
    <property type="evidence" value="ECO:0007669"/>
    <property type="project" value="UniProtKB-SubCell"/>
</dbReference>
<evidence type="ECO:0008006" key="9">
    <source>
        <dbReference type="Google" id="ProtNLM"/>
    </source>
</evidence>
<keyword evidence="5 6" id="KW-0472">Membrane</keyword>
<dbReference type="InterPro" id="IPR022791">
    <property type="entry name" value="L-PG_synthase/AglD"/>
</dbReference>
<feature type="transmembrane region" description="Helical" evidence="6">
    <location>
        <begin position="49"/>
        <end position="67"/>
    </location>
</feature>
<name>A0A179DDD4_9SPHI</name>
<evidence type="ECO:0000256" key="3">
    <source>
        <dbReference type="ARBA" id="ARBA00022692"/>
    </source>
</evidence>
<dbReference type="STRING" id="1826909.A5893_12315"/>
<feature type="transmembrane region" description="Helical" evidence="6">
    <location>
        <begin position="12"/>
        <end position="29"/>
    </location>
</feature>
<evidence type="ECO:0000256" key="4">
    <source>
        <dbReference type="ARBA" id="ARBA00022989"/>
    </source>
</evidence>
<feature type="transmembrane region" description="Helical" evidence="6">
    <location>
        <begin position="159"/>
        <end position="180"/>
    </location>
</feature>
<comment type="subcellular location">
    <subcellularLocation>
        <location evidence="1">Cell membrane</location>
        <topology evidence="1">Multi-pass membrane protein</topology>
    </subcellularLocation>
</comment>
<reference evidence="7 8" key="2">
    <citation type="submission" date="2016-06" db="EMBL/GenBank/DDBJ databases">
        <title>Pedobacter psychrophilus sp. nov., isolated from Antarctic fragmentary rock.</title>
        <authorList>
            <person name="Svec P."/>
        </authorList>
    </citation>
    <scope>NUCLEOTIDE SEQUENCE [LARGE SCALE GENOMIC DNA]</scope>
    <source>
        <strain evidence="7 8">CCM 8644</strain>
    </source>
</reference>